<dbReference type="PANTHER" id="PTHR30290:SF10">
    <property type="entry name" value="PERIPLASMIC OLIGOPEPTIDE-BINDING PROTEIN-RELATED"/>
    <property type="match status" value="1"/>
</dbReference>
<evidence type="ECO:0000256" key="2">
    <source>
        <dbReference type="ARBA" id="ARBA00005695"/>
    </source>
</evidence>
<dbReference type="EMBL" id="JBHSFK010000030">
    <property type="protein sequence ID" value="MFC4504972.1"/>
    <property type="molecule type" value="Genomic_DNA"/>
</dbReference>
<evidence type="ECO:0000256" key="5">
    <source>
        <dbReference type="SAM" id="SignalP"/>
    </source>
</evidence>
<dbReference type="InterPro" id="IPR000914">
    <property type="entry name" value="SBP_5_dom"/>
</dbReference>
<dbReference type="Gene3D" id="3.10.105.10">
    <property type="entry name" value="Dipeptide-binding Protein, Domain 3"/>
    <property type="match status" value="1"/>
</dbReference>
<dbReference type="SUPFAM" id="SSF53850">
    <property type="entry name" value="Periplasmic binding protein-like II"/>
    <property type="match status" value="1"/>
</dbReference>
<feature type="signal peptide" evidence="5">
    <location>
        <begin position="1"/>
        <end position="34"/>
    </location>
</feature>
<evidence type="ECO:0000256" key="4">
    <source>
        <dbReference type="ARBA" id="ARBA00022729"/>
    </source>
</evidence>
<keyword evidence="3" id="KW-0813">Transport</keyword>
<evidence type="ECO:0000256" key="3">
    <source>
        <dbReference type="ARBA" id="ARBA00022448"/>
    </source>
</evidence>
<comment type="caution">
    <text evidence="7">The sequence shown here is derived from an EMBL/GenBank/DDBJ whole genome shotgun (WGS) entry which is preliminary data.</text>
</comment>
<dbReference type="PIRSF" id="PIRSF002741">
    <property type="entry name" value="MppA"/>
    <property type="match status" value="1"/>
</dbReference>
<protein>
    <submittedName>
        <fullName evidence="7">ABC transporter substrate-binding protein</fullName>
    </submittedName>
</protein>
<dbReference type="Gene3D" id="3.40.190.10">
    <property type="entry name" value="Periplasmic binding protein-like II"/>
    <property type="match status" value="1"/>
</dbReference>
<feature type="chain" id="PRO_5047421203" evidence="5">
    <location>
        <begin position="35"/>
        <end position="515"/>
    </location>
</feature>
<dbReference type="PROSITE" id="PS51257">
    <property type="entry name" value="PROKAR_LIPOPROTEIN"/>
    <property type="match status" value="1"/>
</dbReference>
<name>A0ABV9B1E6_9ACTN</name>
<sequence length="515" mass="54128">MTRIRSNDPRPRFRTLSAAITAAALLALTACGGASEGSSSPTAATLSLAIQSGPNSLDPAQLTDGQGAYVWSALYDTLLNTDNKGELKPNAAESWTYSADGLTLTLKLHQGMRFSSGAAVDATAVKATLERTVATPGSQQGQLASVKSVEAPDATTVVIHLKQRDGALLTSLSMAAGVIGDPKTLADKSTALNPVGSGPYVLDKSSVTGTTYVLKRRDDYWNAKAYPFKTVTVKVIQDPTAASNALQAGQINAGPASPENSAKLKGMGFKISPLYPTAVATLVLADRAGSVLKPLGDTRVRQAINMAFDRPKIAKQLLKGAAQPSLQVFNPKGSVYDAALDKTYSFDPAAAKKLLAEAGYPKGFSVTMPGFVYTKAFEPTVTQALEDIGIKVKWTPVPAQNNFSAISSKKYPMILFLDGLSTSAREAANNFSPAGYLNPFHSTDPELTKLLDKAQGELDVAKAAGAYQKVNEFAVKDAWTAPISFLGNSWATKGVVYIGDGSNTFSTIRAFGVSG</sequence>
<dbReference type="InterPro" id="IPR030678">
    <property type="entry name" value="Peptide/Ni-bd"/>
</dbReference>
<keyword evidence="8" id="KW-1185">Reference proteome</keyword>
<evidence type="ECO:0000313" key="8">
    <source>
        <dbReference type="Proteomes" id="UP001595839"/>
    </source>
</evidence>
<dbReference type="Pfam" id="PF00496">
    <property type="entry name" value="SBP_bac_5"/>
    <property type="match status" value="1"/>
</dbReference>
<reference evidence="8" key="1">
    <citation type="journal article" date="2019" name="Int. J. Syst. Evol. Microbiol.">
        <title>The Global Catalogue of Microorganisms (GCM) 10K type strain sequencing project: providing services to taxonomists for standard genome sequencing and annotation.</title>
        <authorList>
            <consortium name="The Broad Institute Genomics Platform"/>
            <consortium name="The Broad Institute Genome Sequencing Center for Infectious Disease"/>
            <person name="Wu L."/>
            <person name="Ma J."/>
        </authorList>
    </citation>
    <scope>NUCLEOTIDE SEQUENCE [LARGE SCALE GENOMIC DNA]</scope>
    <source>
        <strain evidence="8">CGMCC 4.7177</strain>
    </source>
</reference>
<dbReference type="PANTHER" id="PTHR30290">
    <property type="entry name" value="PERIPLASMIC BINDING COMPONENT OF ABC TRANSPORTER"/>
    <property type="match status" value="1"/>
</dbReference>
<proteinExistence type="inferred from homology"/>
<dbReference type="RefSeq" id="WP_381182478.1">
    <property type="nucleotide sequence ID" value="NZ_JBHSFK010000030.1"/>
</dbReference>
<evidence type="ECO:0000259" key="6">
    <source>
        <dbReference type="Pfam" id="PF00496"/>
    </source>
</evidence>
<dbReference type="InterPro" id="IPR039424">
    <property type="entry name" value="SBP_5"/>
</dbReference>
<dbReference type="Proteomes" id="UP001595839">
    <property type="component" value="Unassembled WGS sequence"/>
</dbReference>
<evidence type="ECO:0000256" key="1">
    <source>
        <dbReference type="ARBA" id="ARBA00004196"/>
    </source>
</evidence>
<comment type="similarity">
    <text evidence="2">Belongs to the bacterial solute-binding protein 5 family.</text>
</comment>
<feature type="domain" description="Solute-binding protein family 5" evidence="6">
    <location>
        <begin position="86"/>
        <end position="421"/>
    </location>
</feature>
<evidence type="ECO:0000313" key="7">
    <source>
        <dbReference type="EMBL" id="MFC4504972.1"/>
    </source>
</evidence>
<comment type="subcellular location">
    <subcellularLocation>
        <location evidence="1">Cell envelope</location>
    </subcellularLocation>
</comment>
<accession>A0ABV9B1E6</accession>
<keyword evidence="4 5" id="KW-0732">Signal</keyword>
<gene>
    <name evidence="7" type="ORF">ACFPIH_36670</name>
</gene>
<organism evidence="7 8">
    <name type="scientific">Streptomyces vulcanius</name>
    <dbReference type="NCBI Taxonomy" id="1441876"/>
    <lineage>
        <taxon>Bacteria</taxon>
        <taxon>Bacillati</taxon>
        <taxon>Actinomycetota</taxon>
        <taxon>Actinomycetes</taxon>
        <taxon>Kitasatosporales</taxon>
        <taxon>Streptomycetaceae</taxon>
        <taxon>Streptomyces</taxon>
    </lineage>
</organism>